<organism evidence="1 2">
    <name type="scientific">Catenibacterium faecis</name>
    <dbReference type="NCBI Taxonomy" id="2764323"/>
    <lineage>
        <taxon>Bacteria</taxon>
        <taxon>Bacillati</taxon>
        <taxon>Bacillota</taxon>
        <taxon>Erysipelotrichia</taxon>
        <taxon>Erysipelotrichales</taxon>
        <taxon>Coprobacillaceae</taxon>
        <taxon>Catenibacterium</taxon>
    </lineage>
</organism>
<dbReference type="Pfam" id="PF14132">
    <property type="entry name" value="DUF4299"/>
    <property type="match status" value="1"/>
</dbReference>
<accession>A0ABR7K7U6</accession>
<dbReference type="RefSeq" id="WP_117517431.1">
    <property type="nucleotide sequence ID" value="NZ_JACRWG010000001.1"/>
</dbReference>
<evidence type="ECO:0000313" key="1">
    <source>
        <dbReference type="EMBL" id="MBC6008789.1"/>
    </source>
</evidence>
<comment type="caution">
    <text evidence="1">The sequence shown here is derived from an EMBL/GenBank/DDBJ whole genome shotgun (WGS) entry which is preliminary data.</text>
</comment>
<keyword evidence="2" id="KW-1185">Reference proteome</keyword>
<sequence>MSVTARIKQKSLFKKKMNLEDIIKFTGLSYGVCDENYRLDRDEIGEHTLIYDEAKLARGFELWLEGSDVLLSLSLPTAPSEIRLFYSLVEKLCNEFNTKKYLREDEEAYLYEDEEFIKWDEEASIVALEEMTSKTEDEYRCFEIFGIYNPIAIGQRELQRIDCNLNNLEEYLNEIQSLDVYYATPSVYRKKDTNELFGIYSIVADIPCVVPNKPYIILDQIKGINYWYVMIRKGMTVTYDDFINHISSKEYYDANHVIALLNDDEIDALIEQYSVEI</sequence>
<evidence type="ECO:0000313" key="2">
    <source>
        <dbReference type="Proteomes" id="UP000603474"/>
    </source>
</evidence>
<protein>
    <submittedName>
        <fullName evidence="1">DUF4299 family protein</fullName>
    </submittedName>
</protein>
<dbReference type="EMBL" id="JACRWG010000001">
    <property type="protein sequence ID" value="MBC6008789.1"/>
    <property type="molecule type" value="Genomic_DNA"/>
</dbReference>
<proteinExistence type="predicted"/>
<dbReference type="InterPro" id="IPR025387">
    <property type="entry name" value="DUF4299"/>
</dbReference>
<name>A0ABR7K7U6_9FIRM</name>
<reference evidence="1 2" key="1">
    <citation type="submission" date="2020-08" db="EMBL/GenBank/DDBJ databases">
        <authorList>
            <person name="Liu C."/>
            <person name="Sun Q."/>
        </authorList>
    </citation>
    <scope>NUCLEOTIDE SEQUENCE [LARGE SCALE GENOMIC DNA]</scope>
    <source>
        <strain evidence="1 2">NSJ-22</strain>
    </source>
</reference>
<gene>
    <name evidence="1" type="ORF">H8909_00730</name>
</gene>
<dbReference type="Proteomes" id="UP000603474">
    <property type="component" value="Unassembled WGS sequence"/>
</dbReference>